<dbReference type="NCBIfam" id="TIGR00099">
    <property type="entry name" value="Cof-subfamily"/>
    <property type="match status" value="1"/>
</dbReference>
<dbReference type="RefSeq" id="WP_044636199.1">
    <property type="nucleotide sequence ID" value="NZ_CP010341.1"/>
</dbReference>
<name>A0A0B7NUU2_PROFF</name>
<dbReference type="EMBL" id="LM676441">
    <property type="protein sequence ID" value="CEP27675.1"/>
    <property type="molecule type" value="Genomic_DNA"/>
</dbReference>
<dbReference type="InterPro" id="IPR023214">
    <property type="entry name" value="HAD_sf"/>
</dbReference>
<dbReference type="PANTHER" id="PTHR10000:SF8">
    <property type="entry name" value="HAD SUPERFAMILY HYDROLASE-LIKE, TYPE 3"/>
    <property type="match status" value="1"/>
</dbReference>
<dbReference type="AlphaFoldDB" id="A0A0B7NUU2"/>
<sequence>MTSPLAPTPTGRLRGRPGISLVLCDLDGTLLDPESMVSSRTLSTIDALRRRGVHFGTASGRDLRSLEALFDLWGLTGLVDVAVGMNGADVADLRTGQVERDYLVRPEVFRDIMAVYADLPVNFAVVVDGTYVAAHDDGLLDALAESGRVRTAVDPGLVATLDQPRTKLHVMCHAGDMARVERRAQLTDATRATGVRTADTLFEFQYPGINKAVGMRRAAAMLGLEAGRVMAFGDAENDVEMLHEAAVGVAMGNARPAVRQVADHGTATNADDGVAVFLMDWFGLD</sequence>
<dbReference type="GO" id="GO:0016791">
    <property type="term" value="F:phosphatase activity"/>
    <property type="evidence" value="ECO:0007669"/>
    <property type="project" value="TreeGrafter"/>
</dbReference>
<dbReference type="PANTHER" id="PTHR10000">
    <property type="entry name" value="PHOSPHOSERINE PHOSPHATASE"/>
    <property type="match status" value="1"/>
</dbReference>
<keyword evidence="1" id="KW-0378">Hydrolase</keyword>
<dbReference type="InterPro" id="IPR000150">
    <property type="entry name" value="Cof"/>
</dbReference>
<dbReference type="NCBIfam" id="TIGR01484">
    <property type="entry name" value="HAD-SF-IIB"/>
    <property type="match status" value="1"/>
</dbReference>
<dbReference type="PATRIC" id="fig|66712.6.peg.1315"/>
<evidence type="ECO:0000313" key="1">
    <source>
        <dbReference type="EMBL" id="CEP27675.1"/>
    </source>
</evidence>
<dbReference type="KEGG" id="pfre:RM25_1285"/>
<dbReference type="GO" id="GO:0005829">
    <property type="term" value="C:cytosol"/>
    <property type="evidence" value="ECO:0007669"/>
    <property type="project" value="TreeGrafter"/>
</dbReference>
<dbReference type="InterPro" id="IPR006379">
    <property type="entry name" value="HAD-SF_hydro_IIB"/>
</dbReference>
<reference evidence="1" key="1">
    <citation type="submission" date="2014-08" db="EMBL/GenBank/DDBJ databases">
        <authorList>
            <person name="Falentin Helene"/>
        </authorList>
    </citation>
    <scope>NUCLEOTIDE SEQUENCE</scope>
</reference>
<dbReference type="GO" id="GO:0000287">
    <property type="term" value="F:magnesium ion binding"/>
    <property type="evidence" value="ECO:0007669"/>
    <property type="project" value="TreeGrafter"/>
</dbReference>
<dbReference type="SUPFAM" id="SSF56784">
    <property type="entry name" value="HAD-like"/>
    <property type="match status" value="1"/>
</dbReference>
<dbReference type="Pfam" id="PF08282">
    <property type="entry name" value="Hydrolase_3"/>
    <property type="match status" value="1"/>
</dbReference>
<accession>A0A0B7NUU2</accession>
<dbReference type="InterPro" id="IPR036412">
    <property type="entry name" value="HAD-like_sf"/>
</dbReference>
<proteinExistence type="predicted"/>
<protein>
    <submittedName>
        <fullName evidence="1">Cof protein:HAD-superfamily hydrolase subfamily IIB</fullName>
    </submittedName>
</protein>
<dbReference type="Gene3D" id="3.30.1240.10">
    <property type="match status" value="1"/>
</dbReference>
<dbReference type="PROSITE" id="PS01229">
    <property type="entry name" value="COF_2"/>
    <property type="match status" value="1"/>
</dbReference>
<dbReference type="Gene3D" id="3.40.50.1000">
    <property type="entry name" value="HAD superfamily/HAD-like"/>
    <property type="match status" value="1"/>
</dbReference>
<organism evidence="1">
    <name type="scientific">Propionibacterium freudenreichii subsp. freudenreichii</name>
    <dbReference type="NCBI Taxonomy" id="66712"/>
    <lineage>
        <taxon>Bacteria</taxon>
        <taxon>Bacillati</taxon>
        <taxon>Actinomycetota</taxon>
        <taxon>Actinomycetes</taxon>
        <taxon>Propionibacteriales</taxon>
        <taxon>Propionibacteriaceae</taxon>
        <taxon>Propionibacterium</taxon>
    </lineage>
</organism>
<gene>
    <name evidence="1" type="primary">cof2</name>
    <name evidence="1" type="ORF">PFCIRM138_04925</name>
</gene>